<dbReference type="InterPro" id="IPR049929">
    <property type="entry name" value="TenpN-like"/>
</dbReference>
<dbReference type="RefSeq" id="WP_141148908.1">
    <property type="nucleotide sequence ID" value="NZ_VHLG01000004.1"/>
</dbReference>
<accession>A0A506UCA1</accession>
<dbReference type="AlphaFoldDB" id="A0A506UCA1"/>
<gene>
    <name evidence="1" type="ORF">FJU08_10290</name>
</gene>
<reference evidence="1 2" key="1">
    <citation type="submission" date="2019-06" db="EMBL/GenBank/DDBJ databases">
        <authorList>
            <person name="Li M."/>
        </authorList>
    </citation>
    <scope>NUCLEOTIDE SEQUENCE [LARGE SCALE GENOMIC DNA]</scope>
    <source>
        <strain evidence="1 2">BGMRC2036</strain>
    </source>
</reference>
<dbReference type="OrthoDB" id="8448305at2"/>
<comment type="caution">
    <text evidence="1">The sequence shown here is derived from an EMBL/GenBank/DDBJ whole genome shotgun (WGS) entry which is preliminary data.</text>
</comment>
<evidence type="ECO:0000313" key="1">
    <source>
        <dbReference type="EMBL" id="TPW31036.1"/>
    </source>
</evidence>
<evidence type="ECO:0000313" key="2">
    <source>
        <dbReference type="Proteomes" id="UP000318801"/>
    </source>
</evidence>
<name>A0A506UCA1_9HYPH</name>
<organism evidence="1 2">
    <name type="scientific">Martelella alba</name>
    <dbReference type="NCBI Taxonomy" id="2590451"/>
    <lineage>
        <taxon>Bacteria</taxon>
        <taxon>Pseudomonadati</taxon>
        <taxon>Pseudomonadota</taxon>
        <taxon>Alphaproteobacteria</taxon>
        <taxon>Hyphomicrobiales</taxon>
        <taxon>Aurantimonadaceae</taxon>
        <taxon>Martelella</taxon>
    </lineage>
</organism>
<dbReference type="CDD" id="cd17493">
    <property type="entry name" value="toxin_TenpN"/>
    <property type="match status" value="1"/>
</dbReference>
<keyword evidence="2" id="KW-1185">Reference proteome</keyword>
<sequence>MEIRKLTNVFYDENTHLAEVLDKSDGEWTPQKTRGYGVVLIEFRELRFGIPLRSHIKHKHCFLTVETKGLDYSKAVLLIKDAYISERSFKIPNSENTLIRQKSHFIRVQFEKYVQGYVAAIRADNHSVIARRYMFSTLVNYHAELGL</sequence>
<dbReference type="Proteomes" id="UP000318801">
    <property type="component" value="Unassembled WGS sequence"/>
</dbReference>
<protein>
    <submittedName>
        <fullName evidence="1">Uncharacterized protein</fullName>
    </submittedName>
</protein>
<dbReference type="NCBIfam" id="NF047358">
    <property type="entry name" value="TenpIN"/>
    <property type="match status" value="1"/>
</dbReference>
<proteinExistence type="predicted"/>
<dbReference type="EMBL" id="VHLG01000004">
    <property type="protein sequence ID" value="TPW31036.1"/>
    <property type="molecule type" value="Genomic_DNA"/>
</dbReference>